<comment type="subcellular location">
    <subcellularLocation>
        <location evidence="1">Cell membrane</location>
        <topology evidence="1">Multi-pass membrane protein</topology>
    </subcellularLocation>
</comment>
<evidence type="ECO:0000259" key="7">
    <source>
        <dbReference type="Pfam" id="PF00892"/>
    </source>
</evidence>
<evidence type="ECO:0000313" key="9">
    <source>
        <dbReference type="Proteomes" id="UP000712673"/>
    </source>
</evidence>
<dbReference type="EMBL" id="VGLS01000179">
    <property type="protein sequence ID" value="MBM3223666.1"/>
    <property type="molecule type" value="Genomic_DNA"/>
</dbReference>
<dbReference type="InterPro" id="IPR037185">
    <property type="entry name" value="EmrE-like"/>
</dbReference>
<protein>
    <recommendedName>
        <fullName evidence="7">EamA domain-containing protein</fullName>
    </recommendedName>
</protein>
<evidence type="ECO:0000256" key="6">
    <source>
        <dbReference type="SAM" id="Phobius"/>
    </source>
</evidence>
<evidence type="ECO:0000256" key="4">
    <source>
        <dbReference type="ARBA" id="ARBA00022989"/>
    </source>
</evidence>
<evidence type="ECO:0000256" key="3">
    <source>
        <dbReference type="ARBA" id="ARBA00022692"/>
    </source>
</evidence>
<dbReference type="AlphaFoldDB" id="A0A938B204"/>
<keyword evidence="4 6" id="KW-1133">Transmembrane helix</keyword>
<evidence type="ECO:0000313" key="8">
    <source>
        <dbReference type="EMBL" id="MBM3223666.1"/>
    </source>
</evidence>
<proteinExistence type="predicted"/>
<evidence type="ECO:0000256" key="2">
    <source>
        <dbReference type="ARBA" id="ARBA00022475"/>
    </source>
</evidence>
<gene>
    <name evidence="8" type="ORF">FJZ47_07700</name>
</gene>
<organism evidence="8 9">
    <name type="scientific">Tectimicrobiota bacterium</name>
    <dbReference type="NCBI Taxonomy" id="2528274"/>
    <lineage>
        <taxon>Bacteria</taxon>
        <taxon>Pseudomonadati</taxon>
        <taxon>Nitrospinota/Tectimicrobiota group</taxon>
        <taxon>Candidatus Tectimicrobiota</taxon>
    </lineage>
</organism>
<reference evidence="8" key="1">
    <citation type="submission" date="2019-03" db="EMBL/GenBank/DDBJ databases">
        <title>Lake Tanganyika Metagenome-Assembled Genomes (MAGs).</title>
        <authorList>
            <person name="Tran P."/>
        </authorList>
    </citation>
    <scope>NUCLEOTIDE SEQUENCE</scope>
    <source>
        <strain evidence="8">K_DeepCast_65m_m2_066</strain>
    </source>
</reference>
<dbReference type="Proteomes" id="UP000712673">
    <property type="component" value="Unassembled WGS sequence"/>
</dbReference>
<evidence type="ECO:0000256" key="5">
    <source>
        <dbReference type="ARBA" id="ARBA00023136"/>
    </source>
</evidence>
<dbReference type="SUPFAM" id="SSF103481">
    <property type="entry name" value="Multidrug resistance efflux transporter EmrE"/>
    <property type="match status" value="1"/>
</dbReference>
<keyword evidence="3 6" id="KW-0812">Transmembrane</keyword>
<feature type="transmembrane region" description="Helical" evidence="6">
    <location>
        <begin position="57"/>
        <end position="76"/>
    </location>
</feature>
<feature type="domain" description="EamA" evidence="7">
    <location>
        <begin position="16"/>
        <end position="156"/>
    </location>
</feature>
<feature type="transmembrane region" description="Helical" evidence="6">
    <location>
        <begin position="139"/>
        <end position="156"/>
    </location>
</feature>
<keyword evidence="2" id="KW-1003">Cell membrane</keyword>
<dbReference type="GO" id="GO:0005886">
    <property type="term" value="C:plasma membrane"/>
    <property type="evidence" value="ECO:0007669"/>
    <property type="project" value="UniProtKB-SubCell"/>
</dbReference>
<dbReference type="PANTHER" id="PTHR42920">
    <property type="entry name" value="OS03G0707200 PROTEIN-RELATED"/>
    <property type="match status" value="1"/>
</dbReference>
<dbReference type="PANTHER" id="PTHR42920:SF5">
    <property type="entry name" value="EAMA DOMAIN-CONTAINING PROTEIN"/>
    <property type="match status" value="1"/>
</dbReference>
<evidence type="ECO:0000256" key="1">
    <source>
        <dbReference type="ARBA" id="ARBA00004651"/>
    </source>
</evidence>
<dbReference type="InterPro" id="IPR051258">
    <property type="entry name" value="Diverse_Substrate_Transporter"/>
</dbReference>
<accession>A0A938B204</accession>
<feature type="transmembrane region" description="Helical" evidence="6">
    <location>
        <begin position="112"/>
        <end position="132"/>
    </location>
</feature>
<feature type="transmembrane region" description="Helical" evidence="6">
    <location>
        <begin position="88"/>
        <end position="106"/>
    </location>
</feature>
<dbReference type="InterPro" id="IPR000620">
    <property type="entry name" value="EamA_dom"/>
</dbReference>
<dbReference type="Pfam" id="PF00892">
    <property type="entry name" value="EamA"/>
    <property type="match status" value="1"/>
</dbReference>
<comment type="caution">
    <text evidence="8">The sequence shown here is derived from an EMBL/GenBank/DDBJ whole genome shotgun (WGS) entry which is preliminary data.</text>
</comment>
<keyword evidence="5 6" id="KW-0472">Membrane</keyword>
<feature type="non-terminal residue" evidence="8">
    <location>
        <position position="166"/>
    </location>
</feature>
<sequence length="166" mass="17388">MVSPVPLATYEAQRATLALLLATLAWGCSFTWAKAGGAALNQAAGLPPGALLGPLLLLTWRFTLAGVLWLLCFPAARRGWTWRSVGRAALLGCLLCLGLTVQMLGLDRTSEAVNAFLTSLAVVFVPLIMLGVLRRPPPLAMWCAVLLATVGVWLMTGATPTGFGGG</sequence>
<name>A0A938B204_UNCTE</name>